<gene>
    <name evidence="2" type="ORF">COO59_17665</name>
</gene>
<keyword evidence="1" id="KW-1133">Transmembrane helix</keyword>
<protein>
    <submittedName>
        <fullName evidence="2">Uncharacterized protein</fullName>
    </submittedName>
</protein>
<name>A0A2K1Q5V9_9GAMM</name>
<dbReference type="RefSeq" id="WP_103061053.1">
    <property type="nucleotide sequence ID" value="NZ_BSOF01000029.1"/>
</dbReference>
<accession>A0A2K1Q5V9</accession>
<dbReference type="AlphaFoldDB" id="A0A2K1Q5V9"/>
<proteinExistence type="predicted"/>
<keyword evidence="1" id="KW-0812">Transmembrane</keyword>
<keyword evidence="3" id="KW-1185">Reference proteome</keyword>
<dbReference type="Proteomes" id="UP000236345">
    <property type="component" value="Unassembled WGS sequence"/>
</dbReference>
<evidence type="ECO:0000256" key="1">
    <source>
        <dbReference type="SAM" id="Phobius"/>
    </source>
</evidence>
<dbReference type="OrthoDB" id="6477852at2"/>
<organism evidence="2 3">
    <name type="scientific">Mixta theicola</name>
    <dbReference type="NCBI Taxonomy" id="1458355"/>
    <lineage>
        <taxon>Bacteria</taxon>
        <taxon>Pseudomonadati</taxon>
        <taxon>Pseudomonadota</taxon>
        <taxon>Gammaproteobacteria</taxon>
        <taxon>Enterobacterales</taxon>
        <taxon>Erwiniaceae</taxon>
        <taxon>Mixta</taxon>
    </lineage>
</organism>
<keyword evidence="1" id="KW-0472">Membrane</keyword>
<comment type="caution">
    <text evidence="2">The sequence shown here is derived from an EMBL/GenBank/DDBJ whole genome shotgun (WGS) entry which is preliminary data.</text>
</comment>
<dbReference type="EMBL" id="NWUO01000016">
    <property type="protein sequence ID" value="PNS10423.1"/>
    <property type="molecule type" value="Genomic_DNA"/>
</dbReference>
<evidence type="ECO:0000313" key="2">
    <source>
        <dbReference type="EMBL" id="PNS10423.1"/>
    </source>
</evidence>
<sequence>MQHFLFISALLLAALILTLTGLYRQKRLSGRRALLLATVSALIFGGWLGYRYVVLPQARLQAQIDTAQQQLTRLQGYRILQQQEPALWRQLNAELTAQLRAGVSPSLAFGHLRAMLTDLLNQRIGRAGDAAINSYIAVSLQQMESLRARNVQLCFRFLFPQVNGGVNLIKVLPENLIQQDRQAIEQLLQDSTGSERAVNLPAAHQHLSTIVQQLYASWGNDLRWLNAPADAHVNRQKMCDMTIDLYRAILALPPTQSANVLRMMLSANAG</sequence>
<evidence type="ECO:0000313" key="3">
    <source>
        <dbReference type="Proteomes" id="UP000236345"/>
    </source>
</evidence>
<reference evidence="3" key="1">
    <citation type="submission" date="2017-09" db="EMBL/GenBank/DDBJ databases">
        <authorList>
            <person name="Palmer M."/>
            <person name="Steenkamp E.T."/>
            <person name="Coetzee M.P."/>
            <person name="Avontuur J.R."/>
            <person name="Van Zyl E."/>
            <person name="Chan W.-Y."/>
            <person name="Blom J."/>
            <person name="Venter S.N."/>
        </authorList>
    </citation>
    <scope>NUCLEOTIDE SEQUENCE [LARGE SCALE GENOMIC DNA]</scope>
    <source>
        <strain evidence="3">QC88-366</strain>
    </source>
</reference>
<feature type="transmembrane region" description="Helical" evidence="1">
    <location>
        <begin position="34"/>
        <end position="53"/>
    </location>
</feature>